<evidence type="ECO:0000313" key="8">
    <source>
        <dbReference type="EMBL" id="KAG7167284.1"/>
    </source>
</evidence>
<sequence length="586" mass="63249">MSTQESSEARNRSVTQVKKNETSRSSGEPSQDLIYSIEDVPPWYLSLIYGFQHYLTMVGGTISNPIVLASFLCIADDNPARGALVSTIIFMSGIATLLQSTLGVRLPIIQGGNFAYLLPTVVIINTTFEPCSSVPMNNLTFAEQEEVWQVRMREVQGAITLSALFQVIIGFTGMIGLLLKWITPLTVVPTITLVGMSLFDLASNEGSGHWGICLMTVALTVVFSQHMKDLPLPFPAYKKGHGLLIAITISWGLCAVLTSYDMLPKGSAARTDNSDLLSSTPWFRVPYPGQWGLPSVSVAGTVGMLAAVISSIIESVGDYYACARVAEAPIPPTHAINRGIGVEGLGCMLAGLCGSGSGTTSYSGNIGILSITKVASRRMIQYSALIMLVCGVVAKIGAIFVTIPGPVIAGVFYIKFSIITAVGISTLHYVDLTSSRNLFVLGFSIFFGLSVPKWLEANPSYIQTGAPLLDQTLLVLLQTPMFLGGFLGLVLDNTISGTDEERGLLKWKGVAMKTEEEKQEAARVTSSCYDLPFGTNIIKRMKWTRFIPFCPSFEGYSCRKSAIKDRVMNGMCLCQCLTKHHADGCS</sequence>
<feature type="compositionally biased region" description="Polar residues" evidence="6">
    <location>
        <begin position="1"/>
        <end position="29"/>
    </location>
</feature>
<feature type="transmembrane region" description="Helical" evidence="7">
    <location>
        <begin position="158"/>
        <end position="179"/>
    </location>
</feature>
<evidence type="ECO:0000313" key="9">
    <source>
        <dbReference type="Proteomes" id="UP000747542"/>
    </source>
</evidence>
<feature type="transmembrane region" description="Helical" evidence="7">
    <location>
        <begin position="209"/>
        <end position="228"/>
    </location>
</feature>
<feature type="transmembrane region" description="Helical" evidence="7">
    <location>
        <begin position="382"/>
        <end position="401"/>
    </location>
</feature>
<evidence type="ECO:0000256" key="2">
    <source>
        <dbReference type="ARBA" id="ARBA00008821"/>
    </source>
</evidence>
<evidence type="ECO:0000256" key="4">
    <source>
        <dbReference type="ARBA" id="ARBA00022989"/>
    </source>
</evidence>
<feature type="transmembrane region" description="Helical" evidence="7">
    <location>
        <begin position="82"/>
        <end position="102"/>
    </location>
</feature>
<evidence type="ECO:0000256" key="3">
    <source>
        <dbReference type="ARBA" id="ARBA00022692"/>
    </source>
</evidence>
<dbReference type="Proteomes" id="UP000747542">
    <property type="component" value="Unassembled WGS sequence"/>
</dbReference>
<feature type="transmembrane region" description="Helical" evidence="7">
    <location>
        <begin position="437"/>
        <end position="455"/>
    </location>
</feature>
<keyword evidence="5 7" id="KW-0472">Membrane</keyword>
<feature type="transmembrane region" description="Helical" evidence="7">
    <location>
        <begin position="240"/>
        <end position="260"/>
    </location>
</feature>
<dbReference type="PANTHER" id="PTHR11119">
    <property type="entry name" value="XANTHINE-URACIL / VITAMIN C PERMEASE FAMILY MEMBER"/>
    <property type="match status" value="1"/>
</dbReference>
<accession>A0A8J5MY43</accession>
<dbReference type="GO" id="GO:0022857">
    <property type="term" value="F:transmembrane transporter activity"/>
    <property type="evidence" value="ECO:0007669"/>
    <property type="project" value="InterPro"/>
</dbReference>
<gene>
    <name evidence="8" type="primary">Slc23a1-L5</name>
    <name evidence="8" type="ORF">Hamer_G017194</name>
</gene>
<name>A0A8J5MY43_HOMAM</name>
<feature type="region of interest" description="Disordered" evidence="6">
    <location>
        <begin position="1"/>
        <end position="30"/>
    </location>
</feature>
<comment type="subcellular location">
    <subcellularLocation>
        <location evidence="1">Membrane</location>
        <topology evidence="1">Multi-pass membrane protein</topology>
    </subcellularLocation>
</comment>
<feature type="transmembrane region" description="Helical" evidence="7">
    <location>
        <begin position="407"/>
        <end position="430"/>
    </location>
</feature>
<dbReference type="Pfam" id="PF00860">
    <property type="entry name" value="Xan_ur_permease"/>
    <property type="match status" value="1"/>
</dbReference>
<comment type="similarity">
    <text evidence="2">Belongs to the nucleobase:cation symporter-2 (NCS2) (TC 2.A.40) family.</text>
</comment>
<keyword evidence="3 7" id="KW-0812">Transmembrane</keyword>
<dbReference type="EMBL" id="JAHLQT010021820">
    <property type="protein sequence ID" value="KAG7167284.1"/>
    <property type="molecule type" value="Genomic_DNA"/>
</dbReference>
<protein>
    <submittedName>
        <fullName evidence="8">Solute carrier family 23 member 1-like 5</fullName>
    </submittedName>
</protein>
<comment type="caution">
    <text evidence="8">The sequence shown here is derived from an EMBL/GenBank/DDBJ whole genome shotgun (WGS) entry which is preliminary data.</text>
</comment>
<feature type="transmembrane region" description="Helical" evidence="7">
    <location>
        <begin position="51"/>
        <end position="75"/>
    </location>
</feature>
<reference evidence="8" key="1">
    <citation type="journal article" date="2021" name="Sci. Adv.">
        <title>The American lobster genome reveals insights on longevity, neural, and immune adaptations.</title>
        <authorList>
            <person name="Polinski J.M."/>
            <person name="Zimin A.V."/>
            <person name="Clark K.F."/>
            <person name="Kohn A.B."/>
            <person name="Sadowski N."/>
            <person name="Timp W."/>
            <person name="Ptitsyn A."/>
            <person name="Khanna P."/>
            <person name="Romanova D.Y."/>
            <person name="Williams P."/>
            <person name="Greenwood S.J."/>
            <person name="Moroz L.L."/>
            <person name="Walt D.R."/>
            <person name="Bodnar A.G."/>
        </authorList>
    </citation>
    <scope>NUCLEOTIDE SEQUENCE</scope>
    <source>
        <strain evidence="8">GMGI-L3</strain>
    </source>
</reference>
<evidence type="ECO:0000256" key="5">
    <source>
        <dbReference type="ARBA" id="ARBA00023136"/>
    </source>
</evidence>
<proteinExistence type="inferred from homology"/>
<evidence type="ECO:0000256" key="1">
    <source>
        <dbReference type="ARBA" id="ARBA00004141"/>
    </source>
</evidence>
<dbReference type="NCBIfam" id="NF037981">
    <property type="entry name" value="NCS2_1"/>
    <property type="match status" value="1"/>
</dbReference>
<keyword evidence="9" id="KW-1185">Reference proteome</keyword>
<evidence type="ECO:0000256" key="7">
    <source>
        <dbReference type="SAM" id="Phobius"/>
    </source>
</evidence>
<dbReference type="InterPro" id="IPR006043">
    <property type="entry name" value="NCS2"/>
</dbReference>
<keyword evidence="4 7" id="KW-1133">Transmembrane helix</keyword>
<dbReference type="GO" id="GO:0016020">
    <property type="term" value="C:membrane"/>
    <property type="evidence" value="ECO:0007669"/>
    <property type="project" value="UniProtKB-SubCell"/>
</dbReference>
<dbReference type="AlphaFoldDB" id="A0A8J5MY43"/>
<evidence type="ECO:0000256" key="6">
    <source>
        <dbReference type="SAM" id="MobiDB-lite"/>
    </source>
</evidence>
<feature type="transmembrane region" description="Helical" evidence="7">
    <location>
        <begin position="475"/>
        <end position="495"/>
    </location>
</feature>
<feature type="transmembrane region" description="Helical" evidence="7">
    <location>
        <begin position="108"/>
        <end position="128"/>
    </location>
</feature>
<organism evidence="8 9">
    <name type="scientific">Homarus americanus</name>
    <name type="common">American lobster</name>
    <dbReference type="NCBI Taxonomy" id="6706"/>
    <lineage>
        <taxon>Eukaryota</taxon>
        <taxon>Metazoa</taxon>
        <taxon>Ecdysozoa</taxon>
        <taxon>Arthropoda</taxon>
        <taxon>Crustacea</taxon>
        <taxon>Multicrustacea</taxon>
        <taxon>Malacostraca</taxon>
        <taxon>Eumalacostraca</taxon>
        <taxon>Eucarida</taxon>
        <taxon>Decapoda</taxon>
        <taxon>Pleocyemata</taxon>
        <taxon>Astacidea</taxon>
        <taxon>Nephropoidea</taxon>
        <taxon>Nephropidae</taxon>
        <taxon>Homarus</taxon>
    </lineage>
</organism>